<feature type="binding site" evidence="1">
    <location>
        <position position="74"/>
    </location>
    <ligand>
        <name>Ni(2+)</name>
        <dbReference type="ChEBI" id="CHEBI:49786"/>
    </ligand>
</feature>
<comment type="caution">
    <text evidence="4">The sequence shown here is derived from an EMBL/GenBank/DDBJ whole genome shotgun (WGS) entry which is preliminary data.</text>
</comment>
<feature type="domain" description="Helix-turn-helix type 11" evidence="3">
    <location>
        <begin position="6"/>
        <end position="58"/>
    </location>
</feature>
<dbReference type="Proteomes" id="UP000283314">
    <property type="component" value="Unassembled WGS sequence"/>
</dbReference>
<dbReference type="PANTHER" id="PTHR40068">
    <property type="entry name" value="TRANSCRIPTION REPRESSOR NIAR-RELATED"/>
    <property type="match status" value="1"/>
</dbReference>
<keyword evidence="1" id="KW-0533">Nickel</keyword>
<dbReference type="GeneID" id="66467036"/>
<dbReference type="InterPro" id="IPR004173">
    <property type="entry name" value="3H_domain"/>
</dbReference>
<dbReference type="EMBL" id="QSFD01000001">
    <property type="protein sequence ID" value="RHA20774.1"/>
    <property type="molecule type" value="Genomic_DNA"/>
</dbReference>
<keyword evidence="1" id="KW-0479">Metal-binding</keyword>
<keyword evidence="7" id="KW-1185">Reference proteome</keyword>
<feature type="binding site" evidence="1">
    <location>
        <position position="141"/>
    </location>
    <ligand>
        <name>Ni(2+)</name>
        <dbReference type="ChEBI" id="CHEBI:49786"/>
    </ligand>
</feature>
<dbReference type="Pfam" id="PF08279">
    <property type="entry name" value="HTH_11"/>
    <property type="match status" value="1"/>
</dbReference>
<gene>
    <name evidence="5" type="ORF">DW018_07260</name>
    <name evidence="4" type="ORF">DW944_00985</name>
</gene>
<evidence type="ECO:0000313" key="4">
    <source>
        <dbReference type="EMBL" id="RHA20774.1"/>
    </source>
</evidence>
<feature type="domain" description="3H" evidence="2">
    <location>
        <begin position="71"/>
        <end position="166"/>
    </location>
</feature>
<dbReference type="Pfam" id="PF02829">
    <property type="entry name" value="3H"/>
    <property type="match status" value="1"/>
</dbReference>
<name>A0A413RDG0_9FIRM</name>
<evidence type="ECO:0000313" key="7">
    <source>
        <dbReference type="Proteomes" id="UP000284779"/>
    </source>
</evidence>
<accession>A0A413RDG0</accession>
<feature type="binding site" evidence="1">
    <location>
        <position position="82"/>
    </location>
    <ligand>
        <name>Ni(2+)</name>
        <dbReference type="ChEBI" id="CHEBI:49786"/>
    </ligand>
</feature>
<dbReference type="SUPFAM" id="SSF75500">
    <property type="entry name" value="Putative transcriptional regulator TM1602, C-terminal domain"/>
    <property type="match status" value="1"/>
</dbReference>
<evidence type="ECO:0000313" key="5">
    <source>
        <dbReference type="EMBL" id="RHL45140.1"/>
    </source>
</evidence>
<feature type="binding site" evidence="1">
    <location>
        <position position="143"/>
    </location>
    <ligand>
        <name>Ni(2+)</name>
        <dbReference type="ChEBI" id="CHEBI:49786"/>
    </ligand>
</feature>
<sequence>MGGEKRRENLLKILQESESAVSGTKLATKFQVSRQVIVQDIALLRAKNHDIISTHKGYVLLDKGNIQRVFKVKHSAEKMLDELNLIVDCGGKVEDVFVYHKLYGVIRVEMNIKSRMDAKRYVDGIKGGVSVPLEQITSEYHYHTVTADSVETLNIIQDQLDKQGYLVALRDYEPVDFWSNTEAES</sequence>
<dbReference type="InterPro" id="IPR026043">
    <property type="entry name" value="NadR"/>
</dbReference>
<dbReference type="SUPFAM" id="SSF46785">
    <property type="entry name" value="Winged helix' DNA-binding domain"/>
    <property type="match status" value="1"/>
</dbReference>
<evidence type="ECO:0000259" key="2">
    <source>
        <dbReference type="Pfam" id="PF02829"/>
    </source>
</evidence>
<protein>
    <submittedName>
        <fullName evidence="4">Transcription repressor NadR</fullName>
    </submittedName>
</protein>
<dbReference type="InterPro" id="IPR013196">
    <property type="entry name" value="HTH_11"/>
</dbReference>
<evidence type="ECO:0000313" key="6">
    <source>
        <dbReference type="Proteomes" id="UP000283314"/>
    </source>
</evidence>
<dbReference type="PANTHER" id="PTHR40068:SF1">
    <property type="entry name" value="TRANSCRIPTION REPRESSOR NIAR-RELATED"/>
    <property type="match status" value="1"/>
</dbReference>
<dbReference type="Gene3D" id="1.10.10.10">
    <property type="entry name" value="Winged helix-like DNA-binding domain superfamily/Winged helix DNA-binding domain"/>
    <property type="match status" value="1"/>
</dbReference>
<dbReference type="Gene3D" id="3.30.1340.20">
    <property type="entry name" value="3H domain"/>
    <property type="match status" value="1"/>
</dbReference>
<dbReference type="EMBL" id="QROT01000005">
    <property type="protein sequence ID" value="RHL45140.1"/>
    <property type="molecule type" value="Genomic_DNA"/>
</dbReference>
<dbReference type="RefSeq" id="WP_005358923.1">
    <property type="nucleotide sequence ID" value="NZ_CABJDQ010000005.1"/>
</dbReference>
<evidence type="ECO:0000259" key="3">
    <source>
        <dbReference type="Pfam" id="PF08279"/>
    </source>
</evidence>
<dbReference type="GO" id="GO:0046872">
    <property type="term" value="F:metal ion binding"/>
    <property type="evidence" value="ECO:0007669"/>
    <property type="project" value="UniProtKB-KW"/>
</dbReference>
<proteinExistence type="predicted"/>
<dbReference type="InterPro" id="IPR036390">
    <property type="entry name" value="WH_DNA-bd_sf"/>
</dbReference>
<evidence type="ECO:0000256" key="1">
    <source>
        <dbReference type="PIRSR" id="PIRSR037847-1"/>
    </source>
</evidence>
<dbReference type="AlphaFoldDB" id="A0A413RDG0"/>
<dbReference type="InterPro" id="IPR036388">
    <property type="entry name" value="WH-like_DNA-bd_sf"/>
</dbReference>
<dbReference type="PIRSF" id="PIRSF037847">
    <property type="entry name" value="NiaR"/>
    <property type="match status" value="1"/>
</dbReference>
<dbReference type="Proteomes" id="UP000284779">
    <property type="component" value="Unassembled WGS sequence"/>
</dbReference>
<organism evidence="4 7">
    <name type="scientific">Eubacterium ventriosum</name>
    <dbReference type="NCBI Taxonomy" id="39496"/>
    <lineage>
        <taxon>Bacteria</taxon>
        <taxon>Bacillati</taxon>
        <taxon>Bacillota</taxon>
        <taxon>Clostridia</taxon>
        <taxon>Eubacteriales</taxon>
        <taxon>Eubacteriaceae</taxon>
        <taxon>Eubacterium</taxon>
    </lineage>
</organism>
<reference evidence="6 7" key="1">
    <citation type="submission" date="2018-08" db="EMBL/GenBank/DDBJ databases">
        <title>A genome reference for cultivated species of the human gut microbiota.</title>
        <authorList>
            <person name="Zou Y."/>
            <person name="Xue W."/>
            <person name="Luo G."/>
        </authorList>
    </citation>
    <scope>NUCLEOTIDE SEQUENCE [LARGE SCALE GENOMIC DNA]</scope>
    <source>
        <strain evidence="5 6">AF37-4</strain>
        <strain evidence="4 7">AM44-11BH</strain>
    </source>
</reference>
<dbReference type="InterPro" id="IPR035922">
    <property type="entry name" value="3H_dom_sf"/>
</dbReference>